<evidence type="ECO:0000313" key="2">
    <source>
        <dbReference type="EMBL" id="KAK3045500.1"/>
    </source>
</evidence>
<keyword evidence="3" id="KW-1185">Reference proteome</keyword>
<feature type="region of interest" description="Disordered" evidence="1">
    <location>
        <begin position="1"/>
        <end position="23"/>
    </location>
</feature>
<proteinExistence type="predicted"/>
<reference evidence="2" key="1">
    <citation type="submission" date="2023-04" db="EMBL/GenBank/DDBJ databases">
        <title>Black Yeasts Isolated from many extreme environments.</title>
        <authorList>
            <person name="Coleine C."/>
            <person name="Stajich J.E."/>
            <person name="Selbmann L."/>
        </authorList>
    </citation>
    <scope>NUCLEOTIDE SEQUENCE</scope>
    <source>
        <strain evidence="2">CCFEE 5312</strain>
    </source>
</reference>
<accession>A0AAJ0D939</accession>
<dbReference type="Proteomes" id="UP001271007">
    <property type="component" value="Unassembled WGS sequence"/>
</dbReference>
<protein>
    <submittedName>
        <fullName evidence="2">Uncharacterized protein</fullName>
    </submittedName>
</protein>
<dbReference type="AlphaFoldDB" id="A0AAJ0D939"/>
<dbReference type="SUPFAM" id="SSF53067">
    <property type="entry name" value="Actin-like ATPase domain"/>
    <property type="match status" value="1"/>
</dbReference>
<dbReference type="EMBL" id="JAWDJX010000225">
    <property type="protein sequence ID" value="KAK3045500.1"/>
    <property type="molecule type" value="Genomic_DNA"/>
</dbReference>
<dbReference type="InterPro" id="IPR043129">
    <property type="entry name" value="ATPase_NBD"/>
</dbReference>
<dbReference type="Gene3D" id="3.30.420.40">
    <property type="match status" value="1"/>
</dbReference>
<comment type="caution">
    <text evidence="2">The sequence shown here is derived from an EMBL/GenBank/DDBJ whole genome shotgun (WGS) entry which is preliminary data.</text>
</comment>
<sequence>MPPPTKRRATQSIRGPKPKQSRVAPTNTVIAFDFGTSTIRCAAFRTGAEEEGLIRSKPAGNRSAPPAAVAWKLGDERVAIGWDARKLNMDDPENTVLYTHIKLMLTDEVEGVYQRAKIEEQRKMLAEQGMTANAVMYRFFAVLLRNYISERQYINKQRDLGSISIWMNYSHSSNTSDRMTFNTILLTWLHDRLGADTPSEVRSFPEAELSALAMFLYKDYLVGDVVVDINRGDMDLVSKALK</sequence>
<gene>
    <name evidence="2" type="ORF">LTR09_012922</name>
</gene>
<organism evidence="2 3">
    <name type="scientific">Extremus antarcticus</name>
    <dbReference type="NCBI Taxonomy" id="702011"/>
    <lineage>
        <taxon>Eukaryota</taxon>
        <taxon>Fungi</taxon>
        <taxon>Dikarya</taxon>
        <taxon>Ascomycota</taxon>
        <taxon>Pezizomycotina</taxon>
        <taxon>Dothideomycetes</taxon>
        <taxon>Dothideomycetidae</taxon>
        <taxon>Mycosphaerellales</taxon>
        <taxon>Extremaceae</taxon>
        <taxon>Extremus</taxon>
    </lineage>
</organism>
<evidence type="ECO:0000313" key="3">
    <source>
        <dbReference type="Proteomes" id="UP001271007"/>
    </source>
</evidence>
<evidence type="ECO:0000256" key="1">
    <source>
        <dbReference type="SAM" id="MobiDB-lite"/>
    </source>
</evidence>
<name>A0AAJ0D939_9PEZI</name>